<dbReference type="Proteomes" id="UP001152747">
    <property type="component" value="Unassembled WGS sequence"/>
</dbReference>
<dbReference type="AlphaFoldDB" id="A0A9P1N1C6"/>
<reference evidence="2" key="1">
    <citation type="submission" date="2022-11" db="EMBL/GenBank/DDBJ databases">
        <authorList>
            <person name="Kikuchi T."/>
        </authorList>
    </citation>
    <scope>NUCLEOTIDE SEQUENCE</scope>
    <source>
        <strain evidence="2">PS1010</strain>
    </source>
</reference>
<feature type="signal peptide" evidence="1">
    <location>
        <begin position="1"/>
        <end position="16"/>
    </location>
</feature>
<feature type="chain" id="PRO_5040315763" description="DUF38 domain-containing protein" evidence="1">
    <location>
        <begin position="17"/>
        <end position="144"/>
    </location>
</feature>
<evidence type="ECO:0000256" key="1">
    <source>
        <dbReference type="SAM" id="SignalP"/>
    </source>
</evidence>
<evidence type="ECO:0008006" key="4">
    <source>
        <dbReference type="Google" id="ProtNLM"/>
    </source>
</evidence>
<keyword evidence="1" id="KW-0732">Signal</keyword>
<dbReference type="EMBL" id="CANHGI010000004">
    <property type="protein sequence ID" value="CAI5447367.1"/>
    <property type="molecule type" value="Genomic_DNA"/>
</dbReference>
<gene>
    <name evidence="2" type="ORF">CAMP_LOCUS10004</name>
</gene>
<comment type="caution">
    <text evidence="2">The sequence shown here is derived from an EMBL/GenBank/DDBJ whole genome shotgun (WGS) entry which is preliminary data.</text>
</comment>
<sequence>MCLIILIFLEFTQILCQYPYQIANSLIFKRYLSISDEFELNRWISSMFYFRDCVGNEYDLRATDFIDERIAQRRAFEKNPKLLNVLNASFVGEDVTSLNFILEDHSSTRKISEFHARFSKYDVLKKEAYSPEQGWRIDYEHEQC</sequence>
<protein>
    <recommendedName>
        <fullName evidence="4">DUF38 domain-containing protein</fullName>
    </recommendedName>
</protein>
<evidence type="ECO:0000313" key="3">
    <source>
        <dbReference type="Proteomes" id="UP001152747"/>
    </source>
</evidence>
<proteinExistence type="predicted"/>
<accession>A0A9P1N1C6</accession>
<evidence type="ECO:0000313" key="2">
    <source>
        <dbReference type="EMBL" id="CAI5447367.1"/>
    </source>
</evidence>
<organism evidence="2 3">
    <name type="scientific">Caenorhabditis angaria</name>
    <dbReference type="NCBI Taxonomy" id="860376"/>
    <lineage>
        <taxon>Eukaryota</taxon>
        <taxon>Metazoa</taxon>
        <taxon>Ecdysozoa</taxon>
        <taxon>Nematoda</taxon>
        <taxon>Chromadorea</taxon>
        <taxon>Rhabditida</taxon>
        <taxon>Rhabditina</taxon>
        <taxon>Rhabditomorpha</taxon>
        <taxon>Rhabditoidea</taxon>
        <taxon>Rhabditidae</taxon>
        <taxon>Peloderinae</taxon>
        <taxon>Caenorhabditis</taxon>
    </lineage>
</organism>
<name>A0A9P1N1C6_9PELO</name>
<keyword evidence="3" id="KW-1185">Reference proteome</keyword>